<sequence length="93" mass="10601">MIDPVPTSRHDFPYKNAFLGFILVMLVVNIAILVTEGDYGYDKYMSLVVTLMLLFNHVAYQYKLPGSFRPLAKLLAWTWLSIGLSYIGTVVLR</sequence>
<evidence type="ECO:0000313" key="3">
    <source>
        <dbReference type="Proteomes" id="UP001500840"/>
    </source>
</evidence>
<feature type="transmembrane region" description="Helical" evidence="1">
    <location>
        <begin position="12"/>
        <end position="32"/>
    </location>
</feature>
<keyword evidence="3" id="KW-1185">Reference proteome</keyword>
<dbReference type="Proteomes" id="UP001500840">
    <property type="component" value="Unassembled WGS sequence"/>
</dbReference>
<evidence type="ECO:0000313" key="2">
    <source>
        <dbReference type="EMBL" id="GAA4463861.1"/>
    </source>
</evidence>
<feature type="transmembrane region" description="Helical" evidence="1">
    <location>
        <begin position="74"/>
        <end position="92"/>
    </location>
</feature>
<keyword evidence="1" id="KW-0812">Transmembrane</keyword>
<comment type="caution">
    <text evidence="2">The sequence shown here is derived from an EMBL/GenBank/DDBJ whole genome shotgun (WGS) entry which is preliminary data.</text>
</comment>
<accession>A0ABP8NA75</accession>
<evidence type="ECO:0000256" key="1">
    <source>
        <dbReference type="SAM" id="Phobius"/>
    </source>
</evidence>
<dbReference type="EMBL" id="BAABGA010000066">
    <property type="protein sequence ID" value="GAA4463861.1"/>
    <property type="molecule type" value="Genomic_DNA"/>
</dbReference>
<reference evidence="3" key="1">
    <citation type="journal article" date="2019" name="Int. J. Syst. Evol. Microbiol.">
        <title>The Global Catalogue of Microorganisms (GCM) 10K type strain sequencing project: providing services to taxonomists for standard genome sequencing and annotation.</title>
        <authorList>
            <consortium name="The Broad Institute Genomics Platform"/>
            <consortium name="The Broad Institute Genome Sequencing Center for Infectious Disease"/>
            <person name="Wu L."/>
            <person name="Ma J."/>
        </authorList>
    </citation>
    <scope>NUCLEOTIDE SEQUENCE [LARGE SCALE GENOMIC DNA]</scope>
    <source>
        <strain evidence="3">JCM 17759</strain>
    </source>
</reference>
<proteinExistence type="predicted"/>
<organism evidence="2 3">
    <name type="scientific">Novipirellula rosea</name>
    <dbReference type="NCBI Taxonomy" id="1031540"/>
    <lineage>
        <taxon>Bacteria</taxon>
        <taxon>Pseudomonadati</taxon>
        <taxon>Planctomycetota</taxon>
        <taxon>Planctomycetia</taxon>
        <taxon>Pirellulales</taxon>
        <taxon>Pirellulaceae</taxon>
        <taxon>Novipirellula</taxon>
    </lineage>
</organism>
<gene>
    <name evidence="2" type="ORF">GCM10023156_49580</name>
</gene>
<name>A0ABP8NA75_9BACT</name>
<evidence type="ECO:0008006" key="4">
    <source>
        <dbReference type="Google" id="ProtNLM"/>
    </source>
</evidence>
<protein>
    <recommendedName>
        <fullName evidence="4">Prokaryotic cytochrome C oxidase subunit IV</fullName>
    </recommendedName>
</protein>
<keyword evidence="1" id="KW-1133">Transmembrane helix</keyword>
<keyword evidence="1" id="KW-0472">Membrane</keyword>